<comment type="caution">
    <text evidence="2">The sequence shown here is derived from an EMBL/GenBank/DDBJ whole genome shotgun (WGS) entry which is preliminary data.</text>
</comment>
<dbReference type="EMBL" id="JBBWWQ010000020">
    <property type="protein sequence ID" value="KAK8916787.1"/>
    <property type="molecule type" value="Genomic_DNA"/>
</dbReference>
<dbReference type="AlphaFoldDB" id="A0AAP0FV81"/>
<protein>
    <submittedName>
        <fullName evidence="2">Uncharacterized protein</fullName>
    </submittedName>
</protein>
<name>A0AAP0FV81_9ASPA</name>
<dbReference type="Proteomes" id="UP001418222">
    <property type="component" value="Unassembled WGS sequence"/>
</dbReference>
<proteinExistence type="predicted"/>
<organism evidence="2 3">
    <name type="scientific">Platanthera zijinensis</name>
    <dbReference type="NCBI Taxonomy" id="2320716"/>
    <lineage>
        <taxon>Eukaryota</taxon>
        <taxon>Viridiplantae</taxon>
        <taxon>Streptophyta</taxon>
        <taxon>Embryophyta</taxon>
        <taxon>Tracheophyta</taxon>
        <taxon>Spermatophyta</taxon>
        <taxon>Magnoliopsida</taxon>
        <taxon>Liliopsida</taxon>
        <taxon>Asparagales</taxon>
        <taxon>Orchidaceae</taxon>
        <taxon>Orchidoideae</taxon>
        <taxon>Orchideae</taxon>
        <taxon>Orchidinae</taxon>
        <taxon>Platanthera</taxon>
    </lineage>
</organism>
<reference evidence="2 3" key="1">
    <citation type="journal article" date="2022" name="Nat. Plants">
        <title>Genomes of leafy and leafless Platanthera orchids illuminate the evolution of mycoheterotrophy.</title>
        <authorList>
            <person name="Li M.H."/>
            <person name="Liu K.W."/>
            <person name="Li Z."/>
            <person name="Lu H.C."/>
            <person name="Ye Q.L."/>
            <person name="Zhang D."/>
            <person name="Wang J.Y."/>
            <person name="Li Y.F."/>
            <person name="Zhong Z.M."/>
            <person name="Liu X."/>
            <person name="Yu X."/>
            <person name="Liu D.K."/>
            <person name="Tu X.D."/>
            <person name="Liu B."/>
            <person name="Hao Y."/>
            <person name="Liao X.Y."/>
            <person name="Jiang Y.T."/>
            <person name="Sun W.H."/>
            <person name="Chen J."/>
            <person name="Chen Y.Q."/>
            <person name="Ai Y."/>
            <person name="Zhai J.W."/>
            <person name="Wu S.S."/>
            <person name="Zhou Z."/>
            <person name="Hsiao Y.Y."/>
            <person name="Wu W.L."/>
            <person name="Chen Y.Y."/>
            <person name="Lin Y.F."/>
            <person name="Hsu J.L."/>
            <person name="Li C.Y."/>
            <person name="Wang Z.W."/>
            <person name="Zhao X."/>
            <person name="Zhong W.Y."/>
            <person name="Ma X.K."/>
            <person name="Ma L."/>
            <person name="Huang J."/>
            <person name="Chen G.Z."/>
            <person name="Huang M.Z."/>
            <person name="Huang L."/>
            <person name="Peng D.H."/>
            <person name="Luo Y.B."/>
            <person name="Zou S.Q."/>
            <person name="Chen S.P."/>
            <person name="Lan S."/>
            <person name="Tsai W.C."/>
            <person name="Van de Peer Y."/>
            <person name="Liu Z.J."/>
        </authorList>
    </citation>
    <scope>NUCLEOTIDE SEQUENCE [LARGE SCALE GENOMIC DNA]</scope>
    <source>
        <strain evidence="2">Lor287</strain>
    </source>
</reference>
<gene>
    <name evidence="2" type="ORF">KSP39_PZI022334</name>
</gene>
<keyword evidence="3" id="KW-1185">Reference proteome</keyword>
<accession>A0AAP0FV81</accession>
<feature type="region of interest" description="Disordered" evidence="1">
    <location>
        <begin position="31"/>
        <end position="71"/>
    </location>
</feature>
<evidence type="ECO:0000256" key="1">
    <source>
        <dbReference type="SAM" id="MobiDB-lite"/>
    </source>
</evidence>
<sequence>MFNKLNKHLIPTNPAVVNEVGVIWEMLLPDRLPMPDEGNNGDEDDDRFVGSDAKGEESILKLGDDDRKDDV</sequence>
<feature type="compositionally biased region" description="Basic and acidic residues" evidence="1">
    <location>
        <begin position="47"/>
        <end position="71"/>
    </location>
</feature>
<evidence type="ECO:0000313" key="3">
    <source>
        <dbReference type="Proteomes" id="UP001418222"/>
    </source>
</evidence>
<evidence type="ECO:0000313" key="2">
    <source>
        <dbReference type="EMBL" id="KAK8916787.1"/>
    </source>
</evidence>